<dbReference type="PANTHER" id="PTHR10744">
    <property type="entry name" value="40S RIBOSOMAL PROTEIN S11 FAMILY MEMBER"/>
    <property type="match status" value="1"/>
</dbReference>
<dbReference type="NCBIfam" id="TIGR03635">
    <property type="entry name" value="uS17_bact"/>
    <property type="match status" value="1"/>
</dbReference>
<evidence type="ECO:0000313" key="8">
    <source>
        <dbReference type="Proteomes" id="UP000178490"/>
    </source>
</evidence>
<dbReference type="SUPFAM" id="SSF50249">
    <property type="entry name" value="Nucleic acid-binding proteins"/>
    <property type="match status" value="1"/>
</dbReference>
<dbReference type="HAMAP" id="MF_01345_B">
    <property type="entry name" value="Ribosomal_uS17_B"/>
    <property type="match status" value="1"/>
</dbReference>
<comment type="function">
    <text evidence="6">One of the primary rRNA binding proteins, it binds specifically to the 5'-end of 16S ribosomal RNA.</text>
</comment>
<keyword evidence="2 6" id="KW-0699">rRNA-binding</keyword>
<gene>
    <name evidence="6" type="primary">rpsQ</name>
    <name evidence="7" type="ORF">A2537_03265</name>
</gene>
<dbReference type="Gene3D" id="2.40.50.140">
    <property type="entry name" value="Nucleic acid-binding proteins"/>
    <property type="match status" value="1"/>
</dbReference>
<proteinExistence type="inferred from homology"/>
<sequence length="88" mass="10236">METKEIKKISREFTGVVTSSAMTKTITVEVDRIKKHTKYPKSFTVSRKYHVHDEKQEAKVGDKVRFAECRPLSATKRWRLVEILKVNG</sequence>
<dbReference type="NCBIfam" id="NF004123">
    <property type="entry name" value="PRK05610.1"/>
    <property type="match status" value="1"/>
</dbReference>
<evidence type="ECO:0000256" key="1">
    <source>
        <dbReference type="ARBA" id="ARBA00010254"/>
    </source>
</evidence>
<dbReference type="InterPro" id="IPR000266">
    <property type="entry name" value="Ribosomal_uS17"/>
</dbReference>
<evidence type="ECO:0000313" key="7">
    <source>
        <dbReference type="EMBL" id="OGH90009.1"/>
    </source>
</evidence>
<name>A0A1F6P1G7_9BACT</name>
<evidence type="ECO:0000256" key="3">
    <source>
        <dbReference type="ARBA" id="ARBA00022884"/>
    </source>
</evidence>
<dbReference type="GO" id="GO:0022627">
    <property type="term" value="C:cytosolic small ribosomal subunit"/>
    <property type="evidence" value="ECO:0007669"/>
    <property type="project" value="UniProtKB-UniRule"/>
</dbReference>
<keyword evidence="3 6" id="KW-0694">RNA-binding</keyword>
<keyword evidence="5 6" id="KW-0687">Ribonucleoprotein</keyword>
<comment type="subunit">
    <text evidence="6">Part of the 30S ribosomal subunit.</text>
</comment>
<comment type="caution">
    <text evidence="7">The sequence shown here is derived from an EMBL/GenBank/DDBJ whole genome shotgun (WGS) entry which is preliminary data.</text>
</comment>
<keyword evidence="4 6" id="KW-0689">Ribosomal protein</keyword>
<reference evidence="7 8" key="1">
    <citation type="journal article" date="2016" name="Nat. Commun.">
        <title>Thousands of microbial genomes shed light on interconnected biogeochemical processes in an aquifer system.</title>
        <authorList>
            <person name="Anantharaman K."/>
            <person name="Brown C.T."/>
            <person name="Hug L.A."/>
            <person name="Sharon I."/>
            <person name="Castelle C.J."/>
            <person name="Probst A.J."/>
            <person name="Thomas B.C."/>
            <person name="Singh A."/>
            <person name="Wilkins M.J."/>
            <person name="Karaoz U."/>
            <person name="Brodie E.L."/>
            <person name="Williams K.H."/>
            <person name="Hubbard S.S."/>
            <person name="Banfield J.F."/>
        </authorList>
    </citation>
    <scope>NUCLEOTIDE SEQUENCE [LARGE SCALE GENOMIC DNA]</scope>
</reference>
<dbReference type="Proteomes" id="UP000178490">
    <property type="component" value="Unassembled WGS sequence"/>
</dbReference>
<evidence type="ECO:0000256" key="4">
    <source>
        <dbReference type="ARBA" id="ARBA00022980"/>
    </source>
</evidence>
<dbReference type="GO" id="GO:0006412">
    <property type="term" value="P:translation"/>
    <property type="evidence" value="ECO:0007669"/>
    <property type="project" value="UniProtKB-UniRule"/>
</dbReference>
<dbReference type="InterPro" id="IPR019984">
    <property type="entry name" value="Ribosomal_uS17_bact/chlr"/>
</dbReference>
<evidence type="ECO:0000256" key="5">
    <source>
        <dbReference type="ARBA" id="ARBA00023274"/>
    </source>
</evidence>
<accession>A0A1F6P1G7</accession>
<dbReference type="AlphaFoldDB" id="A0A1F6P1G7"/>
<dbReference type="PANTHER" id="PTHR10744:SF1">
    <property type="entry name" value="SMALL RIBOSOMAL SUBUNIT PROTEIN US17M"/>
    <property type="match status" value="1"/>
</dbReference>
<evidence type="ECO:0000256" key="2">
    <source>
        <dbReference type="ARBA" id="ARBA00022730"/>
    </source>
</evidence>
<organism evidence="7 8">
    <name type="scientific">Candidatus Magasanikbacteria bacterium RIFOXYD2_FULL_36_9</name>
    <dbReference type="NCBI Taxonomy" id="1798707"/>
    <lineage>
        <taxon>Bacteria</taxon>
        <taxon>Candidatus Magasanikiibacteriota</taxon>
    </lineage>
</organism>
<dbReference type="PRINTS" id="PR00973">
    <property type="entry name" value="RIBOSOMALS17"/>
</dbReference>
<dbReference type="Pfam" id="PF00366">
    <property type="entry name" value="Ribosomal_S17"/>
    <property type="match status" value="1"/>
</dbReference>
<protein>
    <recommendedName>
        <fullName evidence="6">Small ribosomal subunit protein uS17</fullName>
    </recommendedName>
</protein>
<dbReference type="GO" id="GO:0003735">
    <property type="term" value="F:structural constituent of ribosome"/>
    <property type="evidence" value="ECO:0007669"/>
    <property type="project" value="UniProtKB-UniRule"/>
</dbReference>
<dbReference type="EMBL" id="MFRC01000012">
    <property type="protein sequence ID" value="OGH90009.1"/>
    <property type="molecule type" value="Genomic_DNA"/>
</dbReference>
<dbReference type="GO" id="GO:0019843">
    <property type="term" value="F:rRNA binding"/>
    <property type="evidence" value="ECO:0007669"/>
    <property type="project" value="UniProtKB-UniRule"/>
</dbReference>
<dbReference type="CDD" id="cd00364">
    <property type="entry name" value="Ribosomal_uS17"/>
    <property type="match status" value="1"/>
</dbReference>
<dbReference type="InterPro" id="IPR012340">
    <property type="entry name" value="NA-bd_OB-fold"/>
</dbReference>
<evidence type="ECO:0000256" key="6">
    <source>
        <dbReference type="HAMAP-Rule" id="MF_01345"/>
    </source>
</evidence>
<comment type="similarity">
    <text evidence="1 6">Belongs to the universal ribosomal protein uS17 family.</text>
</comment>